<keyword evidence="3" id="KW-0804">Transcription</keyword>
<dbReference type="SUPFAM" id="SSF55136">
    <property type="entry name" value="Probable bacterial effector-binding domain"/>
    <property type="match status" value="1"/>
</dbReference>
<evidence type="ECO:0000256" key="2">
    <source>
        <dbReference type="ARBA" id="ARBA00023125"/>
    </source>
</evidence>
<evidence type="ECO:0000313" key="6">
    <source>
        <dbReference type="Proteomes" id="UP001493487"/>
    </source>
</evidence>
<evidence type="ECO:0000259" key="4">
    <source>
        <dbReference type="PROSITE" id="PS01124"/>
    </source>
</evidence>
<dbReference type="Proteomes" id="UP001493487">
    <property type="component" value="Unassembled WGS sequence"/>
</dbReference>
<accession>A0ABV1L058</accession>
<reference evidence="5 6" key="1">
    <citation type="journal article" date="2023" name="Genome Announc.">
        <title>Pan-Genome Analyses of the Genus Cohnella and Proposal of the Novel Species Cohnella silvisoli sp. nov., Isolated from Forest Soil.</title>
        <authorList>
            <person name="Wang C."/>
            <person name="Mao L."/>
            <person name="Bao G."/>
            <person name="Zhu H."/>
        </authorList>
    </citation>
    <scope>NUCLEOTIDE SEQUENCE [LARGE SCALE GENOMIC DNA]</scope>
    <source>
        <strain evidence="5 6">NL03-T5-1</strain>
    </source>
</reference>
<dbReference type="EMBL" id="JASKHM010000016">
    <property type="protein sequence ID" value="MEQ4485658.1"/>
    <property type="molecule type" value="Genomic_DNA"/>
</dbReference>
<dbReference type="InterPro" id="IPR018060">
    <property type="entry name" value="HTH_AraC"/>
</dbReference>
<dbReference type="PROSITE" id="PS01124">
    <property type="entry name" value="HTH_ARAC_FAMILY_2"/>
    <property type="match status" value="1"/>
</dbReference>
<evidence type="ECO:0000256" key="1">
    <source>
        <dbReference type="ARBA" id="ARBA00023015"/>
    </source>
</evidence>
<dbReference type="InterPro" id="IPR011256">
    <property type="entry name" value="Reg_factor_effector_dom_sf"/>
</dbReference>
<dbReference type="SUPFAM" id="SSF46689">
    <property type="entry name" value="Homeodomain-like"/>
    <property type="match status" value="2"/>
</dbReference>
<keyword evidence="1" id="KW-0805">Transcription regulation</keyword>
<name>A0ABV1L058_9BACL</name>
<dbReference type="RefSeq" id="WP_232187984.1">
    <property type="nucleotide sequence ID" value="NZ_JAIOAP010000015.1"/>
</dbReference>
<dbReference type="InterPro" id="IPR010499">
    <property type="entry name" value="AraC_E-bd"/>
</dbReference>
<keyword evidence="6" id="KW-1185">Reference proteome</keyword>
<dbReference type="SMART" id="SM00871">
    <property type="entry name" value="AraC_E_bind"/>
    <property type="match status" value="2"/>
</dbReference>
<keyword evidence="2" id="KW-0238">DNA-binding</keyword>
<dbReference type="InterPro" id="IPR009057">
    <property type="entry name" value="Homeodomain-like_sf"/>
</dbReference>
<evidence type="ECO:0000256" key="3">
    <source>
        <dbReference type="ARBA" id="ARBA00023163"/>
    </source>
</evidence>
<dbReference type="InterPro" id="IPR029441">
    <property type="entry name" value="Cass2"/>
</dbReference>
<dbReference type="PANTHER" id="PTHR47504:SF5">
    <property type="entry name" value="RIGHT ORIGIN-BINDING PROTEIN"/>
    <property type="match status" value="1"/>
</dbReference>
<dbReference type="Pfam" id="PF12833">
    <property type="entry name" value="HTH_18"/>
    <property type="match status" value="1"/>
</dbReference>
<dbReference type="Pfam" id="PF14526">
    <property type="entry name" value="Cass2"/>
    <property type="match status" value="1"/>
</dbReference>
<dbReference type="InterPro" id="IPR018062">
    <property type="entry name" value="HTH_AraC-typ_CS"/>
</dbReference>
<gene>
    <name evidence="5" type="ORF">QJS35_25040</name>
</gene>
<dbReference type="Gene3D" id="3.20.80.10">
    <property type="entry name" value="Regulatory factor, effector binding domain"/>
    <property type="match status" value="2"/>
</dbReference>
<evidence type="ECO:0000313" key="5">
    <source>
        <dbReference type="EMBL" id="MEQ4485658.1"/>
    </source>
</evidence>
<protein>
    <submittedName>
        <fullName evidence="5">Helix-turn-helix domain-containing protein</fullName>
    </submittedName>
</protein>
<dbReference type="PANTHER" id="PTHR47504">
    <property type="entry name" value="RIGHT ORIGIN-BINDING PROTEIN"/>
    <property type="match status" value="1"/>
</dbReference>
<comment type="caution">
    <text evidence="5">The sequence shown here is derived from an EMBL/GenBank/DDBJ whole genome shotgun (WGS) entry which is preliminary data.</text>
</comment>
<sequence>MSYVESVQRAIDYIEERLDEELDLSLIAEEAFISVAQLYRVFYALTGHPVKDYIRKRRMSVAANHLRNSKRTVEELAWESGFESYHSFAKMFKKIVGLTPAVYRKADIFFSFEPIRLHEQVAYKEYKEQSELFPDVRVIRFMPDKMYVYLHISRQQAGMEHEAFRIVSEKLGALETARNFKPKLRIFGCNVDLPEEDGEPRFGYRVLIADGEEWIVEGTFTEESFVGGLYAVRKIVASPPETVQDGWNRLLSEWLPKSTFEIGTHQYIEEFIAYNGKVTRMKLYLPVQRKIHNEPIVVVELSEIQAFFCRGYGAKAQAVAEKRLIDWYKSGSDESRQANLGKYYMTFHYGNQDSEQYWWENGILIGGTDAPDLEGLEKKCFGYGSYACCVSKTYGSLTGVLDKMLRWIATYGNYRLDEERQWFAEYHPFDGMNVERDTLVKIYIPVI</sequence>
<proteinExistence type="predicted"/>
<dbReference type="SMART" id="SM00342">
    <property type="entry name" value="HTH_ARAC"/>
    <property type="match status" value="1"/>
</dbReference>
<organism evidence="5 6">
    <name type="scientific">Cohnella silvisoli</name>
    <dbReference type="NCBI Taxonomy" id="2873699"/>
    <lineage>
        <taxon>Bacteria</taxon>
        <taxon>Bacillati</taxon>
        <taxon>Bacillota</taxon>
        <taxon>Bacilli</taxon>
        <taxon>Bacillales</taxon>
        <taxon>Paenibacillaceae</taxon>
        <taxon>Cohnella</taxon>
    </lineage>
</organism>
<dbReference type="PROSITE" id="PS00041">
    <property type="entry name" value="HTH_ARAC_FAMILY_1"/>
    <property type="match status" value="1"/>
</dbReference>
<feature type="domain" description="HTH araC/xylS-type" evidence="4">
    <location>
        <begin position="8"/>
        <end position="106"/>
    </location>
</feature>
<dbReference type="Gene3D" id="1.10.10.60">
    <property type="entry name" value="Homeodomain-like"/>
    <property type="match status" value="2"/>
</dbReference>
<dbReference type="InterPro" id="IPR050959">
    <property type="entry name" value="MarA-like"/>
</dbReference>